<protein>
    <submittedName>
        <fullName evidence="2">Uncharacterized protein</fullName>
    </submittedName>
</protein>
<dbReference type="AlphaFoldDB" id="A0A6A6CC46"/>
<dbReference type="RefSeq" id="XP_033665252.1">
    <property type="nucleotide sequence ID" value="XM_033813354.1"/>
</dbReference>
<name>A0A6A6CC46_ZASCE</name>
<organism evidence="2 3">
    <name type="scientific">Zasmidium cellare ATCC 36951</name>
    <dbReference type="NCBI Taxonomy" id="1080233"/>
    <lineage>
        <taxon>Eukaryota</taxon>
        <taxon>Fungi</taxon>
        <taxon>Dikarya</taxon>
        <taxon>Ascomycota</taxon>
        <taxon>Pezizomycotina</taxon>
        <taxon>Dothideomycetes</taxon>
        <taxon>Dothideomycetidae</taxon>
        <taxon>Mycosphaerellales</taxon>
        <taxon>Mycosphaerellaceae</taxon>
        <taxon>Zasmidium</taxon>
    </lineage>
</organism>
<sequence>MKQPKESNGNVRDAQRRTHKLTFLDLPGEIRNHIYELYSENDEKRLKSPPQWDVLKLVEYQPRPKRGRRSKQKQKQKQQDQELRTNTLRLERLLLFTLSIIRVNRQIRREYASLTFCQAPMVVDINSEPHVWGAFVNTIGEDVLKEKDGLETTISPGEKPFNDSSEVDISVSLHRLANPVTWNCPDHSSS</sequence>
<dbReference type="EMBL" id="ML993604">
    <property type="protein sequence ID" value="KAF2164363.1"/>
    <property type="molecule type" value="Genomic_DNA"/>
</dbReference>
<gene>
    <name evidence="2" type="ORF">M409DRAFT_56636</name>
</gene>
<feature type="region of interest" description="Disordered" evidence="1">
    <location>
        <begin position="63"/>
        <end position="83"/>
    </location>
</feature>
<evidence type="ECO:0000313" key="3">
    <source>
        <dbReference type="Proteomes" id="UP000799537"/>
    </source>
</evidence>
<proteinExistence type="predicted"/>
<accession>A0A6A6CC46</accession>
<evidence type="ECO:0000313" key="2">
    <source>
        <dbReference type="EMBL" id="KAF2164363.1"/>
    </source>
</evidence>
<keyword evidence="3" id="KW-1185">Reference proteome</keyword>
<feature type="compositionally biased region" description="Basic residues" evidence="1">
    <location>
        <begin position="63"/>
        <end position="76"/>
    </location>
</feature>
<dbReference type="OrthoDB" id="4757095at2759"/>
<evidence type="ECO:0000256" key="1">
    <source>
        <dbReference type="SAM" id="MobiDB-lite"/>
    </source>
</evidence>
<reference evidence="2" key="1">
    <citation type="journal article" date="2020" name="Stud. Mycol.">
        <title>101 Dothideomycetes genomes: a test case for predicting lifestyles and emergence of pathogens.</title>
        <authorList>
            <person name="Haridas S."/>
            <person name="Albert R."/>
            <person name="Binder M."/>
            <person name="Bloem J."/>
            <person name="Labutti K."/>
            <person name="Salamov A."/>
            <person name="Andreopoulos B."/>
            <person name="Baker S."/>
            <person name="Barry K."/>
            <person name="Bills G."/>
            <person name="Bluhm B."/>
            <person name="Cannon C."/>
            <person name="Castanera R."/>
            <person name="Culley D."/>
            <person name="Daum C."/>
            <person name="Ezra D."/>
            <person name="Gonzalez J."/>
            <person name="Henrissat B."/>
            <person name="Kuo A."/>
            <person name="Liang C."/>
            <person name="Lipzen A."/>
            <person name="Lutzoni F."/>
            <person name="Magnuson J."/>
            <person name="Mondo S."/>
            <person name="Nolan M."/>
            <person name="Ohm R."/>
            <person name="Pangilinan J."/>
            <person name="Park H.-J."/>
            <person name="Ramirez L."/>
            <person name="Alfaro M."/>
            <person name="Sun H."/>
            <person name="Tritt A."/>
            <person name="Yoshinaga Y."/>
            <person name="Zwiers L.-H."/>
            <person name="Turgeon B."/>
            <person name="Goodwin S."/>
            <person name="Spatafora J."/>
            <person name="Crous P."/>
            <person name="Grigoriev I."/>
        </authorList>
    </citation>
    <scope>NUCLEOTIDE SEQUENCE</scope>
    <source>
        <strain evidence="2">ATCC 36951</strain>
    </source>
</reference>
<dbReference type="GeneID" id="54566626"/>
<dbReference type="Proteomes" id="UP000799537">
    <property type="component" value="Unassembled WGS sequence"/>
</dbReference>